<evidence type="ECO:0000256" key="2">
    <source>
        <dbReference type="SAM" id="Phobius"/>
    </source>
</evidence>
<dbReference type="Proteomes" id="UP001157960">
    <property type="component" value="Unassembled WGS sequence"/>
</dbReference>
<evidence type="ECO:0000313" key="3">
    <source>
        <dbReference type="EMBL" id="SMP04778.1"/>
    </source>
</evidence>
<dbReference type="RefSeq" id="WP_283420741.1">
    <property type="nucleotide sequence ID" value="NZ_FXTZ01000001.1"/>
</dbReference>
<keyword evidence="4" id="KW-1185">Reference proteome</keyword>
<evidence type="ECO:0000313" key="4">
    <source>
        <dbReference type="Proteomes" id="UP001157960"/>
    </source>
</evidence>
<proteinExistence type="predicted"/>
<evidence type="ECO:0008006" key="5">
    <source>
        <dbReference type="Google" id="ProtNLM"/>
    </source>
</evidence>
<dbReference type="EMBL" id="FXTZ01000001">
    <property type="protein sequence ID" value="SMP04778.1"/>
    <property type="molecule type" value="Genomic_DNA"/>
</dbReference>
<keyword evidence="2" id="KW-0812">Transmembrane</keyword>
<protein>
    <recommendedName>
        <fullName evidence="5">Anti sigma-E protein RseA N-terminal domain-containing protein</fullName>
    </recommendedName>
</protein>
<organism evidence="3 4">
    <name type="scientific">Chryseobacterium profundimaris</name>
    <dbReference type="NCBI Taxonomy" id="1387275"/>
    <lineage>
        <taxon>Bacteria</taxon>
        <taxon>Pseudomonadati</taxon>
        <taxon>Bacteroidota</taxon>
        <taxon>Flavobacteriia</taxon>
        <taxon>Flavobacteriales</taxon>
        <taxon>Weeksellaceae</taxon>
        <taxon>Chryseobacterium group</taxon>
        <taxon>Chryseobacterium</taxon>
    </lineage>
</organism>
<evidence type="ECO:0000256" key="1">
    <source>
        <dbReference type="SAM" id="MobiDB-lite"/>
    </source>
</evidence>
<comment type="caution">
    <text evidence="3">The sequence shown here is derived from an EMBL/GenBank/DDBJ whole genome shotgun (WGS) entry which is preliminary data.</text>
</comment>
<name>A0ABY1NAX1_9FLAO</name>
<feature type="transmembrane region" description="Helical" evidence="2">
    <location>
        <begin position="78"/>
        <end position="96"/>
    </location>
</feature>
<keyword evidence="2" id="KW-0472">Membrane</keyword>
<feature type="region of interest" description="Disordered" evidence="1">
    <location>
        <begin position="138"/>
        <end position="178"/>
    </location>
</feature>
<keyword evidence="2" id="KW-1133">Transmembrane helix</keyword>
<reference evidence="3 4" key="1">
    <citation type="submission" date="2017-05" db="EMBL/GenBank/DDBJ databases">
        <authorList>
            <person name="Varghese N."/>
            <person name="Submissions S."/>
        </authorList>
    </citation>
    <scope>NUCLEOTIDE SEQUENCE [LARGE SCALE GENOMIC DNA]</scope>
    <source>
        <strain evidence="3 4">DSM 28214</strain>
    </source>
</reference>
<accession>A0ABY1NAX1</accession>
<sequence length="210" mass="23894">MKEFDIEKLERKNIYTVPENLFENIQGGVLNGLDESDLEKLERKNIYTVSENMYDNVQDHVIRKVISRKQTPVFKLNWTYAVAASLALIFGATFVFNSDHESTKKNGVENIEYAVNNNEPKPESEIAYETLQSDLTSVESGDQKRVSQSDNKSFAQNKNTKQQKVAAQPVKSASKKQEVQMNEFLDSFTSSEISELASNSTQDVYLDLYN</sequence>
<feature type="compositionally biased region" description="Polar residues" evidence="1">
    <location>
        <begin position="148"/>
        <end position="165"/>
    </location>
</feature>
<gene>
    <name evidence="3" type="ORF">SAMN06264346_101352</name>
</gene>